<dbReference type="PANTHER" id="PTHR21666:SF289">
    <property type="entry name" value="L-ALA--D-GLU ENDOPEPTIDASE"/>
    <property type="match status" value="1"/>
</dbReference>
<dbReference type="AlphaFoldDB" id="A0A2T4TVK5"/>
<dbReference type="GO" id="GO:0004222">
    <property type="term" value="F:metalloendopeptidase activity"/>
    <property type="evidence" value="ECO:0007669"/>
    <property type="project" value="TreeGrafter"/>
</dbReference>
<protein>
    <recommendedName>
        <fullName evidence="5">M23ase beta-sheet core domain-containing protein</fullName>
    </recommendedName>
</protein>
<reference evidence="6 7" key="1">
    <citation type="submission" date="2017-09" db="EMBL/GenBank/DDBJ databases">
        <title>Bloom of a denitrifying methanotroph, Candidatus Methylomirabilis limnetica, in a deep stratified lake.</title>
        <authorList>
            <person name="Graf J.S."/>
            <person name="Marchant H.K."/>
            <person name="Tienken D."/>
            <person name="Hach P.F."/>
            <person name="Brand A."/>
            <person name="Schubert C.J."/>
            <person name="Kuypers M.M."/>
            <person name="Milucka J."/>
        </authorList>
    </citation>
    <scope>NUCLEOTIDE SEQUENCE [LARGE SCALE GENOMIC DNA]</scope>
    <source>
        <strain evidence="6 7">Zug</strain>
    </source>
</reference>
<keyword evidence="1 4" id="KW-0732">Signal</keyword>
<feature type="signal peptide" evidence="4">
    <location>
        <begin position="1"/>
        <end position="30"/>
    </location>
</feature>
<dbReference type="InterPro" id="IPR011055">
    <property type="entry name" value="Dup_hybrid_motif"/>
</dbReference>
<organism evidence="6 7">
    <name type="scientific">Candidatus Methylomirabilis limnetica</name>
    <dbReference type="NCBI Taxonomy" id="2033718"/>
    <lineage>
        <taxon>Bacteria</taxon>
        <taxon>Candidatus Methylomirabilota</taxon>
        <taxon>Candidatus Methylomirabilia</taxon>
        <taxon>Candidatus Methylomirabilales</taxon>
        <taxon>Candidatus Methylomirabilaceae</taxon>
        <taxon>Candidatus Methylomirabilis</taxon>
    </lineage>
</organism>
<dbReference type="PANTHER" id="PTHR21666">
    <property type="entry name" value="PEPTIDASE-RELATED"/>
    <property type="match status" value="1"/>
</dbReference>
<feature type="coiled-coil region" evidence="2">
    <location>
        <begin position="38"/>
        <end position="110"/>
    </location>
</feature>
<dbReference type="CDD" id="cd12797">
    <property type="entry name" value="M23_peptidase"/>
    <property type="match status" value="1"/>
</dbReference>
<evidence type="ECO:0000256" key="4">
    <source>
        <dbReference type="SAM" id="SignalP"/>
    </source>
</evidence>
<feature type="domain" description="M23ase beta-sheet core" evidence="5">
    <location>
        <begin position="313"/>
        <end position="407"/>
    </location>
</feature>
<dbReference type="SUPFAM" id="SSF51261">
    <property type="entry name" value="Duplicated hybrid motif"/>
    <property type="match status" value="1"/>
</dbReference>
<feature type="chain" id="PRO_5015648040" description="M23ase beta-sheet core domain-containing protein" evidence="4">
    <location>
        <begin position="31"/>
        <end position="414"/>
    </location>
</feature>
<evidence type="ECO:0000256" key="1">
    <source>
        <dbReference type="ARBA" id="ARBA00022729"/>
    </source>
</evidence>
<evidence type="ECO:0000313" key="6">
    <source>
        <dbReference type="EMBL" id="PTL35146.1"/>
    </source>
</evidence>
<feature type="region of interest" description="Disordered" evidence="3">
    <location>
        <begin position="252"/>
        <end position="277"/>
    </location>
</feature>
<dbReference type="EMBL" id="NVQC01000029">
    <property type="protein sequence ID" value="PTL35146.1"/>
    <property type="molecule type" value="Genomic_DNA"/>
</dbReference>
<dbReference type="InterPro" id="IPR050570">
    <property type="entry name" value="Cell_wall_metabolism_enzyme"/>
</dbReference>
<proteinExistence type="predicted"/>
<dbReference type="Gene3D" id="6.10.250.3150">
    <property type="match status" value="1"/>
</dbReference>
<accession>A0A2T4TVK5</accession>
<evidence type="ECO:0000256" key="2">
    <source>
        <dbReference type="SAM" id="Coils"/>
    </source>
</evidence>
<name>A0A2T4TVK5_9BACT</name>
<dbReference type="Proteomes" id="UP000241436">
    <property type="component" value="Unassembled WGS sequence"/>
</dbReference>
<dbReference type="Gene3D" id="2.70.70.10">
    <property type="entry name" value="Glucose Permease (Domain IIA)"/>
    <property type="match status" value="1"/>
</dbReference>
<comment type="caution">
    <text evidence="6">The sequence shown here is derived from an EMBL/GenBank/DDBJ whole genome shotgun (WGS) entry which is preliminary data.</text>
</comment>
<dbReference type="Pfam" id="PF01551">
    <property type="entry name" value="Peptidase_M23"/>
    <property type="match status" value="1"/>
</dbReference>
<evidence type="ECO:0000256" key="3">
    <source>
        <dbReference type="SAM" id="MobiDB-lite"/>
    </source>
</evidence>
<keyword evidence="2" id="KW-0175">Coiled coil</keyword>
<evidence type="ECO:0000259" key="5">
    <source>
        <dbReference type="Pfam" id="PF01551"/>
    </source>
</evidence>
<dbReference type="InterPro" id="IPR016047">
    <property type="entry name" value="M23ase_b-sheet_dom"/>
</dbReference>
<reference evidence="7" key="2">
    <citation type="journal article" date="2018" name="Environ. Microbiol.">
        <title>Bloom of a denitrifying methanotroph, 'Candidatus Methylomirabilis limnetica', in a deep stratified lake.</title>
        <authorList>
            <person name="Graf J.S."/>
            <person name="Mayr M.J."/>
            <person name="Marchant H.K."/>
            <person name="Tienken D."/>
            <person name="Hach P.F."/>
            <person name="Brand A."/>
            <person name="Schubert C.J."/>
            <person name="Kuypers M.M."/>
            <person name="Milucka J."/>
        </authorList>
    </citation>
    <scope>NUCLEOTIDE SEQUENCE [LARGE SCALE GENOMIC DNA]</scope>
    <source>
        <strain evidence="7">Zug</strain>
    </source>
</reference>
<evidence type="ECO:0000313" key="7">
    <source>
        <dbReference type="Proteomes" id="UP000241436"/>
    </source>
</evidence>
<keyword evidence="7" id="KW-1185">Reference proteome</keyword>
<sequence length="414" mass="46401">MGTMARSPLALGVVVALMAALLFCPPSSLAVETRTGPSSRLREKREELKQVKRELDRERKQAQQVARKERSLSDELARIDRELQQKGRELKELQARLKVSTERLQTTQRDIRLTRTHLDTIQGLFRMRVRAIYKQGRYGYVQALLSSENLSGAGRRVRYLAAIANQDQRMVAAYTAVIETLGAQQAELEQSKAELTMGQKAVTAKREEILEEQHARRLLLANVQEQKKTHLAAVQELELASRELHGLIGRLQQQSRSQVKRAPRPDSLRVPSLPEGPPGSFALLKGRLPWPTTGDMVSTFGRQEHARYRTITFNHGVEIRAPEGQKIASVFEGVVLYAEWFKGYGRLIVLDHGEGYYTVYAHAAEFLVKVGDRVAKGQAIGLVGNTGSVTGSQLYFEVRHRGGPQDPVAWLAPN</sequence>
<gene>
    <name evidence="6" type="ORF">CLG94_11215</name>
</gene>